<evidence type="ECO:0000313" key="10">
    <source>
        <dbReference type="Proteomes" id="UP000070121"/>
    </source>
</evidence>
<dbReference type="Proteomes" id="UP000070121">
    <property type="component" value="Unassembled WGS sequence"/>
</dbReference>
<keyword evidence="2 8" id="KW-0812">Transmembrane</keyword>
<keyword evidence="3 8" id="KW-1133">Transmembrane helix</keyword>
<gene>
    <name evidence="9" type="ORF">CSAL01_01430</name>
</gene>
<evidence type="ECO:0000256" key="8">
    <source>
        <dbReference type="SAM" id="Phobius"/>
    </source>
</evidence>
<dbReference type="SMART" id="SM00679">
    <property type="entry name" value="CTNS"/>
    <property type="match status" value="2"/>
</dbReference>
<evidence type="ECO:0000256" key="6">
    <source>
        <dbReference type="ARBA" id="ARBA00050768"/>
    </source>
</evidence>
<evidence type="ECO:0008006" key="11">
    <source>
        <dbReference type="Google" id="ProtNLM"/>
    </source>
</evidence>
<evidence type="ECO:0000256" key="7">
    <source>
        <dbReference type="SAM" id="MobiDB-lite"/>
    </source>
</evidence>
<evidence type="ECO:0000256" key="4">
    <source>
        <dbReference type="ARBA" id="ARBA00023136"/>
    </source>
</evidence>
<protein>
    <recommendedName>
        <fullName evidence="11">Vacuolar membrane PQ loop repeat protein</fullName>
    </recommendedName>
</protein>
<name>A0A135SX74_9PEZI</name>
<proteinExistence type="inferred from homology"/>
<dbReference type="InterPro" id="IPR051415">
    <property type="entry name" value="LAAT-1"/>
</dbReference>
<dbReference type="PANTHER" id="PTHR16201">
    <property type="entry name" value="SEVEN TRANSMEMBRANE PROTEIN 1-RELATED"/>
    <property type="match status" value="1"/>
</dbReference>
<organism evidence="9 10">
    <name type="scientific">Colletotrichum salicis</name>
    <dbReference type="NCBI Taxonomy" id="1209931"/>
    <lineage>
        <taxon>Eukaryota</taxon>
        <taxon>Fungi</taxon>
        <taxon>Dikarya</taxon>
        <taxon>Ascomycota</taxon>
        <taxon>Pezizomycotina</taxon>
        <taxon>Sordariomycetes</taxon>
        <taxon>Hypocreomycetidae</taxon>
        <taxon>Glomerellales</taxon>
        <taxon>Glomerellaceae</taxon>
        <taxon>Colletotrichum</taxon>
        <taxon>Colletotrichum acutatum species complex</taxon>
    </lineage>
</organism>
<keyword evidence="4 8" id="KW-0472">Membrane</keyword>
<dbReference type="GO" id="GO:0015174">
    <property type="term" value="F:basic amino acid transmembrane transporter activity"/>
    <property type="evidence" value="ECO:0007669"/>
    <property type="project" value="UniProtKB-ARBA"/>
</dbReference>
<keyword evidence="10" id="KW-1185">Reference proteome</keyword>
<dbReference type="GO" id="GO:0098852">
    <property type="term" value="C:lytic vacuole membrane"/>
    <property type="evidence" value="ECO:0007669"/>
    <property type="project" value="UniProtKB-ARBA"/>
</dbReference>
<evidence type="ECO:0000256" key="1">
    <source>
        <dbReference type="ARBA" id="ARBA00004141"/>
    </source>
</evidence>
<evidence type="ECO:0000256" key="3">
    <source>
        <dbReference type="ARBA" id="ARBA00022989"/>
    </source>
</evidence>
<dbReference type="EMBL" id="JFFI01002193">
    <property type="protein sequence ID" value="KXH40476.1"/>
    <property type="molecule type" value="Genomic_DNA"/>
</dbReference>
<evidence type="ECO:0000256" key="2">
    <source>
        <dbReference type="ARBA" id="ARBA00022692"/>
    </source>
</evidence>
<comment type="similarity">
    <text evidence="5">Belongs to the laat-1 family.</text>
</comment>
<reference evidence="9 10" key="1">
    <citation type="submission" date="2014-02" db="EMBL/GenBank/DDBJ databases">
        <title>The genome sequence of Colletotrichum salicis CBS 607.94.</title>
        <authorList>
            <person name="Baroncelli R."/>
            <person name="Thon M.R."/>
        </authorList>
    </citation>
    <scope>NUCLEOTIDE SEQUENCE [LARGE SCALE GENOMIC DNA]</scope>
    <source>
        <strain evidence="9 10">CBS 607.94</strain>
    </source>
</reference>
<feature type="transmembrane region" description="Helical" evidence="8">
    <location>
        <begin position="264"/>
        <end position="283"/>
    </location>
</feature>
<feature type="transmembrane region" description="Helical" evidence="8">
    <location>
        <begin position="477"/>
        <end position="500"/>
    </location>
</feature>
<evidence type="ECO:0000313" key="9">
    <source>
        <dbReference type="EMBL" id="KXH40476.1"/>
    </source>
</evidence>
<dbReference type="PANTHER" id="PTHR16201:SF44">
    <property type="entry name" value="SEVEN TRANSMEMBRANE PROTEIN 1"/>
    <property type="match status" value="1"/>
</dbReference>
<comment type="catalytic activity">
    <reaction evidence="6">
        <text>L-histidine(out) + L-arginine(in) = L-histidine(in) + L-arginine(out)</text>
        <dbReference type="Rhea" id="RHEA:71063"/>
        <dbReference type="ChEBI" id="CHEBI:32682"/>
        <dbReference type="ChEBI" id="CHEBI:57595"/>
    </reaction>
</comment>
<evidence type="ECO:0000256" key="5">
    <source>
        <dbReference type="ARBA" id="ARBA00038039"/>
    </source>
</evidence>
<feature type="transmembrane region" description="Helical" evidence="8">
    <location>
        <begin position="233"/>
        <end position="252"/>
    </location>
</feature>
<feature type="transmembrane region" description="Helical" evidence="8">
    <location>
        <begin position="539"/>
        <end position="563"/>
    </location>
</feature>
<dbReference type="GO" id="GO:0034486">
    <property type="term" value="P:vacuolar transmembrane transport"/>
    <property type="evidence" value="ECO:0007669"/>
    <property type="project" value="UniProtKB-ARBA"/>
</dbReference>
<feature type="region of interest" description="Disordered" evidence="7">
    <location>
        <begin position="321"/>
        <end position="367"/>
    </location>
</feature>
<feature type="transmembrane region" description="Helical" evidence="8">
    <location>
        <begin position="382"/>
        <end position="401"/>
    </location>
</feature>
<comment type="caution">
    <text evidence="9">The sequence shown here is derived from an EMBL/GenBank/DDBJ whole genome shotgun (WGS) entry which is preliminary data.</text>
</comment>
<dbReference type="Pfam" id="PF04193">
    <property type="entry name" value="PQ-loop"/>
    <property type="match status" value="1"/>
</dbReference>
<comment type="subcellular location">
    <subcellularLocation>
        <location evidence="1">Membrane</location>
        <topology evidence="1">Multi-pass membrane protein</topology>
    </subcellularLocation>
</comment>
<dbReference type="Gene3D" id="1.20.1280.290">
    <property type="match status" value="1"/>
</dbReference>
<sequence>MAIHDVSQEQKSCFEDQHRELKGILRNKAGADAGVDTVKRFDLAISEFTWRQVPLVDTQEALTKVIQFADDKKFSKIYGDFLNAPLGSVKEEVKARAMLCSAYGISTTCYRPRMDWVLVRAAPFIALQADVSFPKNPRFGWCLQDRGDNYTESGRARTMDLVASETTGKVAELLSLYYELYDQSEAEVQARRVRVPLDSTEDTVKPFTMAAVNLGQPASLSQGPISRDDASEMLGSISMAAFLCLLIPQLAANYKLKSADSLSMAFLFIWLLGDVTNLLGGLANGIAPASIAVTTYLCFSDSTLICQCLYYNSKRRIRNLVQPSTPRSQSPERRPLLEPADSSEDVDSAGHYQVASPGSTQVVDKDEENDISTVRTLHDWRFNAACLVMVAILGISGWFVLREFGVVGGEKPPGAVSVTELPGISESLGSALGVIGAICYLWGKSCEGLAPLFLLLSITGNLTYGMSVIAYKQDREYLLTSLPWLMGSLGTIVEDGIILFQMTPALPSLEVEDFQSDSNLLSAKLKTRFRIRQPLNMRVIALAAAALAVAMPISAGVCAAFGICSQSGLIKDCTSGSCIGKVGESCTQSLAGPVLCPA</sequence>
<dbReference type="OrthoDB" id="8048523at2759"/>
<dbReference type="InterPro" id="IPR006603">
    <property type="entry name" value="PQ-loop_rpt"/>
</dbReference>
<dbReference type="AlphaFoldDB" id="A0A135SX74"/>
<dbReference type="FunFam" id="1.20.1280.290:FF:000009">
    <property type="entry name" value="PQ loop repeat family protein"/>
    <property type="match status" value="1"/>
</dbReference>
<accession>A0A135SX74</accession>
<feature type="transmembrane region" description="Helical" evidence="8">
    <location>
        <begin position="449"/>
        <end position="471"/>
    </location>
</feature>